<feature type="non-terminal residue" evidence="1">
    <location>
        <position position="1"/>
    </location>
</feature>
<accession>G9L590</accession>
<reference evidence="1" key="1">
    <citation type="journal article" date="2013" name="J. Virol.">
        <title>Sequencing, annotation, and characterization of the influenza ferret infectome.</title>
        <authorList>
            <person name="Leon A.J."/>
            <person name="Banner D."/>
            <person name="Xu L."/>
            <person name="Ran L."/>
            <person name="Peng Z."/>
            <person name="Yi K."/>
            <person name="Chen C."/>
            <person name="Xu F."/>
            <person name="Huang J."/>
            <person name="Zhao Z."/>
            <person name="Lin Z."/>
            <person name="Huang S.H."/>
            <person name="Fang Y."/>
            <person name="Kelvin A.A."/>
            <person name="Ross T.M."/>
            <person name="Farooqui A."/>
            <person name="Kelvin D.J."/>
        </authorList>
    </citation>
    <scope>NUCLEOTIDE SEQUENCE</scope>
    <source>
        <tissue evidence="1">Lungs</tissue>
    </source>
</reference>
<sequence>GCPWILQTTPMTLQVSWPRSCNPCMMSSPKCTVPNITSLATQPEEFLTRMAASTWTSDRKTSFVLTQRTS</sequence>
<proteinExistence type="evidence at transcript level"/>
<protein>
    <submittedName>
        <fullName evidence="1">SPUF protein</fullName>
    </submittedName>
</protein>
<organism evidence="1">
    <name type="scientific">Mustela putorius furo</name>
    <name type="common">European domestic ferret</name>
    <name type="synonym">Mustela furo</name>
    <dbReference type="NCBI Taxonomy" id="9669"/>
    <lineage>
        <taxon>Eukaryota</taxon>
        <taxon>Metazoa</taxon>
        <taxon>Chordata</taxon>
        <taxon>Craniata</taxon>
        <taxon>Vertebrata</taxon>
        <taxon>Euteleostomi</taxon>
        <taxon>Mammalia</taxon>
        <taxon>Eutheria</taxon>
        <taxon>Laurasiatheria</taxon>
        <taxon>Carnivora</taxon>
        <taxon>Caniformia</taxon>
        <taxon>Musteloidea</taxon>
        <taxon>Mustelidae</taxon>
        <taxon>Mustelinae</taxon>
        <taxon>Mustela</taxon>
    </lineage>
</organism>
<evidence type="ECO:0000313" key="1">
    <source>
        <dbReference type="EMBL" id="AES12322.1"/>
    </source>
</evidence>
<feature type="non-terminal residue" evidence="1">
    <location>
        <position position="70"/>
    </location>
</feature>
<name>G9L590_MUSPF</name>
<dbReference type="EMBL" id="JP023724">
    <property type="protein sequence ID" value="AES12322.1"/>
    <property type="molecule type" value="mRNA"/>
</dbReference>
<dbReference type="AlphaFoldDB" id="G9L590"/>